<feature type="transmembrane region" description="Helical" evidence="10">
    <location>
        <begin position="25"/>
        <end position="42"/>
    </location>
</feature>
<comment type="caution">
    <text evidence="12">The sequence shown here is derived from an EMBL/GenBank/DDBJ whole genome shotgun (WGS) entry which is preliminary data.</text>
</comment>
<evidence type="ECO:0000256" key="7">
    <source>
        <dbReference type="ARBA" id="ARBA00023065"/>
    </source>
</evidence>
<dbReference type="Pfam" id="PF00999">
    <property type="entry name" value="Na_H_Exchanger"/>
    <property type="match status" value="1"/>
</dbReference>
<keyword evidence="3" id="KW-0050">Antiport</keyword>
<evidence type="ECO:0000259" key="11">
    <source>
        <dbReference type="Pfam" id="PF00999"/>
    </source>
</evidence>
<dbReference type="PANTHER" id="PTHR32507:SF8">
    <property type="entry name" value="CNH1P"/>
    <property type="match status" value="1"/>
</dbReference>
<keyword evidence="5 10" id="KW-0812">Transmembrane</keyword>
<evidence type="ECO:0000256" key="10">
    <source>
        <dbReference type="SAM" id="Phobius"/>
    </source>
</evidence>
<dbReference type="AlphaFoldDB" id="A0A2S8SUW2"/>
<protein>
    <submittedName>
        <fullName evidence="12">Sodium/proton antiporter, CPA1 family</fullName>
    </submittedName>
</protein>
<evidence type="ECO:0000313" key="12">
    <source>
        <dbReference type="EMBL" id="PQV64597.1"/>
    </source>
</evidence>
<evidence type="ECO:0000256" key="8">
    <source>
        <dbReference type="ARBA" id="ARBA00023136"/>
    </source>
</evidence>
<dbReference type="InterPro" id="IPR006153">
    <property type="entry name" value="Cation/H_exchanger_TM"/>
</dbReference>
<feature type="transmembrane region" description="Helical" evidence="10">
    <location>
        <begin position="216"/>
        <end position="235"/>
    </location>
</feature>
<dbReference type="GO" id="GO:0015297">
    <property type="term" value="F:antiporter activity"/>
    <property type="evidence" value="ECO:0007669"/>
    <property type="project" value="UniProtKB-KW"/>
</dbReference>
<dbReference type="GO" id="GO:0005886">
    <property type="term" value="C:plasma membrane"/>
    <property type="evidence" value="ECO:0007669"/>
    <property type="project" value="UniProtKB-SubCell"/>
</dbReference>
<evidence type="ECO:0000256" key="3">
    <source>
        <dbReference type="ARBA" id="ARBA00022449"/>
    </source>
</evidence>
<proteinExistence type="predicted"/>
<reference evidence="12 13" key="1">
    <citation type="journal article" date="2018" name="Syst. Appl. Microbiol.">
        <title>Abditibacterium utsteinense sp. nov., the first cultivated member of candidate phylum FBP, isolated from ice-free Antarctic soil samples.</title>
        <authorList>
            <person name="Tahon G."/>
            <person name="Tytgat B."/>
            <person name="Lebbe L."/>
            <person name="Carlier A."/>
            <person name="Willems A."/>
        </authorList>
    </citation>
    <scope>NUCLEOTIDE SEQUENCE [LARGE SCALE GENOMIC DNA]</scope>
    <source>
        <strain evidence="12 13">LMG 29911</strain>
    </source>
</reference>
<comment type="subcellular location">
    <subcellularLocation>
        <location evidence="1">Cell membrane</location>
        <topology evidence="1">Multi-pass membrane protein</topology>
    </subcellularLocation>
</comment>
<dbReference type="InParanoid" id="A0A2S8SUW2"/>
<keyword evidence="8 10" id="KW-0472">Membrane</keyword>
<feature type="transmembrane region" description="Helical" evidence="10">
    <location>
        <begin position="255"/>
        <end position="285"/>
    </location>
</feature>
<evidence type="ECO:0000256" key="6">
    <source>
        <dbReference type="ARBA" id="ARBA00022989"/>
    </source>
</evidence>
<dbReference type="PANTHER" id="PTHR32507">
    <property type="entry name" value="NA(+)/H(+) ANTIPORTER 1"/>
    <property type="match status" value="1"/>
</dbReference>
<evidence type="ECO:0000256" key="9">
    <source>
        <dbReference type="SAM" id="MobiDB-lite"/>
    </source>
</evidence>
<dbReference type="OrthoDB" id="9810860at2"/>
<sequence length="481" mass="51845">MSWPRCRTSLYFSGTNLALPARVKFESWCAVAGVLLLGMALIPSRLKGWPLTTSTIYLGIGMLFGPLLAGKISLSPFQNGELLERLTEIAVLISLFTAGLKLRSPLSEGKWKIPLRLAFISMTITVFLIAIAGVFGLGLPIGAAILLGGILSPTDPVLASDVQVEHSGDDDRLRFSLTGEAGFNDGTAFPFVMLGLGVLGLHDLGGLGWKWFAVDVAWSIVGGIGSGALWGYLVAKRVIHLRARRSEAVGTDDFLALGLIAISYGVALWLHTYGFLAVFAAGLALRHTEREVSEKSAENHAPSDATGAESAPISETMKVPEDDAGVQDLRDKIATHPDSAASFMAREMLHFNESLERIAELGLVVILGGMLSRATWSVQALWLAPLIFLVIRPISTWAGLLGAPKMSGARPYISWFGIRGIGSLYYLFYATQHGLSQELARTLTALVFSVVALSIVAHGISVTPLMKIYNRQTQKREELKT</sequence>
<dbReference type="Proteomes" id="UP000237684">
    <property type="component" value="Unassembled WGS sequence"/>
</dbReference>
<keyword evidence="7" id="KW-0406">Ion transport</keyword>
<evidence type="ECO:0000256" key="1">
    <source>
        <dbReference type="ARBA" id="ARBA00004651"/>
    </source>
</evidence>
<evidence type="ECO:0000313" key="13">
    <source>
        <dbReference type="Proteomes" id="UP000237684"/>
    </source>
</evidence>
<evidence type="ECO:0000256" key="2">
    <source>
        <dbReference type="ARBA" id="ARBA00022448"/>
    </source>
</evidence>
<accession>A0A2S8SUW2</accession>
<feature type="transmembrane region" description="Helical" evidence="10">
    <location>
        <begin position="382"/>
        <end position="400"/>
    </location>
</feature>
<keyword evidence="13" id="KW-1185">Reference proteome</keyword>
<feature type="domain" description="Cation/H+ exchanger transmembrane" evidence="11">
    <location>
        <begin position="36"/>
        <end position="292"/>
    </location>
</feature>
<feature type="transmembrane region" description="Helical" evidence="10">
    <location>
        <begin position="412"/>
        <end position="431"/>
    </location>
</feature>
<dbReference type="Gene3D" id="1.20.1530.20">
    <property type="match status" value="1"/>
</dbReference>
<keyword evidence="2" id="KW-0813">Transport</keyword>
<evidence type="ECO:0000256" key="4">
    <source>
        <dbReference type="ARBA" id="ARBA00022475"/>
    </source>
</evidence>
<dbReference type="GO" id="GO:1902600">
    <property type="term" value="P:proton transmembrane transport"/>
    <property type="evidence" value="ECO:0007669"/>
    <property type="project" value="InterPro"/>
</dbReference>
<feature type="transmembrane region" description="Helical" evidence="10">
    <location>
        <begin position="49"/>
        <end position="69"/>
    </location>
</feature>
<feature type="transmembrane region" description="Helical" evidence="10">
    <location>
        <begin position="443"/>
        <end position="466"/>
    </location>
</feature>
<evidence type="ECO:0000256" key="5">
    <source>
        <dbReference type="ARBA" id="ARBA00022692"/>
    </source>
</evidence>
<keyword evidence="6 10" id="KW-1133">Transmembrane helix</keyword>
<dbReference type="EMBL" id="NIGF01000004">
    <property type="protein sequence ID" value="PQV64597.1"/>
    <property type="molecule type" value="Genomic_DNA"/>
</dbReference>
<gene>
    <name evidence="12" type="ORF">B1R32_10490</name>
</gene>
<name>A0A2S8SUW2_9BACT</name>
<feature type="region of interest" description="Disordered" evidence="9">
    <location>
        <begin position="294"/>
        <end position="317"/>
    </location>
</feature>
<feature type="transmembrane region" description="Helical" evidence="10">
    <location>
        <begin position="118"/>
        <end position="151"/>
    </location>
</feature>
<organism evidence="12 13">
    <name type="scientific">Abditibacterium utsteinense</name>
    <dbReference type="NCBI Taxonomy" id="1960156"/>
    <lineage>
        <taxon>Bacteria</taxon>
        <taxon>Pseudomonadati</taxon>
        <taxon>Abditibacteriota</taxon>
        <taxon>Abditibacteriia</taxon>
        <taxon>Abditibacteriales</taxon>
        <taxon>Abditibacteriaceae</taxon>
        <taxon>Abditibacterium</taxon>
    </lineage>
</organism>
<dbReference type="InterPro" id="IPR038770">
    <property type="entry name" value="Na+/solute_symporter_sf"/>
</dbReference>
<keyword evidence="4" id="KW-1003">Cell membrane</keyword>